<evidence type="ECO:0000313" key="2">
    <source>
        <dbReference type="EMBL" id="KAK0735985.1"/>
    </source>
</evidence>
<sequence>MSRYDSDEYVTESELFEDSKQPFEYLNLELEDQDDQGGQGGQGVRQPRIRRVTGFNGTAALKNWTIFPLSDLRLVVKPLNKRNERNEAFSRAICDGVDPGSGTPGSVLAARLGGGVTADSGDGVNIDDVLGKISGNAYYGSIKQQQNAAV</sequence>
<proteinExistence type="predicted"/>
<reference evidence="2" key="1">
    <citation type="submission" date="2023-06" db="EMBL/GenBank/DDBJ databases">
        <title>Genome-scale phylogeny and comparative genomics of the fungal order Sordariales.</title>
        <authorList>
            <consortium name="Lawrence Berkeley National Laboratory"/>
            <person name="Hensen N."/>
            <person name="Bonometti L."/>
            <person name="Westerberg I."/>
            <person name="Brannstrom I.O."/>
            <person name="Guillou S."/>
            <person name="Cros-Aarteil S."/>
            <person name="Calhoun S."/>
            <person name="Haridas S."/>
            <person name="Kuo A."/>
            <person name="Mondo S."/>
            <person name="Pangilinan J."/>
            <person name="Riley R."/>
            <person name="Labutti K."/>
            <person name="Andreopoulos B."/>
            <person name="Lipzen A."/>
            <person name="Chen C."/>
            <person name="Yanf M."/>
            <person name="Daum C."/>
            <person name="Ng V."/>
            <person name="Clum A."/>
            <person name="Steindorff A."/>
            <person name="Ohm R."/>
            <person name="Martin F."/>
            <person name="Silar P."/>
            <person name="Natvig D."/>
            <person name="Lalanne C."/>
            <person name="Gautier V."/>
            <person name="Ament-Velasquez S.L."/>
            <person name="Kruys A."/>
            <person name="Hutchinson M.I."/>
            <person name="Powell A.J."/>
            <person name="Barry K."/>
            <person name="Miller A.N."/>
            <person name="Grigoriev I.V."/>
            <person name="Debuchy R."/>
            <person name="Gladieux P."/>
            <person name="Thoren M.H."/>
            <person name="Johannesson H."/>
        </authorList>
    </citation>
    <scope>NUCLEOTIDE SEQUENCE</scope>
    <source>
        <strain evidence="2">CBS 540.89</strain>
    </source>
</reference>
<dbReference type="AlphaFoldDB" id="A0AA40BKP6"/>
<dbReference type="Proteomes" id="UP001172159">
    <property type="component" value="Unassembled WGS sequence"/>
</dbReference>
<accession>A0AA40BKP6</accession>
<dbReference type="EMBL" id="JAUKTV010000006">
    <property type="protein sequence ID" value="KAK0735985.1"/>
    <property type="molecule type" value="Genomic_DNA"/>
</dbReference>
<evidence type="ECO:0000313" key="3">
    <source>
        <dbReference type="Proteomes" id="UP001172159"/>
    </source>
</evidence>
<evidence type="ECO:0000256" key="1">
    <source>
        <dbReference type="SAM" id="MobiDB-lite"/>
    </source>
</evidence>
<name>A0AA40BKP6_9PEZI</name>
<feature type="region of interest" description="Disordered" evidence="1">
    <location>
        <begin position="27"/>
        <end position="48"/>
    </location>
</feature>
<comment type="caution">
    <text evidence="2">The sequence shown here is derived from an EMBL/GenBank/DDBJ whole genome shotgun (WGS) entry which is preliminary data.</text>
</comment>
<keyword evidence="3" id="KW-1185">Reference proteome</keyword>
<organism evidence="2 3">
    <name type="scientific">Apiosordaria backusii</name>
    <dbReference type="NCBI Taxonomy" id="314023"/>
    <lineage>
        <taxon>Eukaryota</taxon>
        <taxon>Fungi</taxon>
        <taxon>Dikarya</taxon>
        <taxon>Ascomycota</taxon>
        <taxon>Pezizomycotina</taxon>
        <taxon>Sordariomycetes</taxon>
        <taxon>Sordariomycetidae</taxon>
        <taxon>Sordariales</taxon>
        <taxon>Lasiosphaeriaceae</taxon>
        <taxon>Apiosordaria</taxon>
    </lineage>
</organism>
<gene>
    <name evidence="2" type="ORF">B0T21DRAFT_348110</name>
</gene>
<protein>
    <submittedName>
        <fullName evidence="2">Uncharacterized protein</fullName>
    </submittedName>
</protein>